<proteinExistence type="predicted"/>
<evidence type="ECO:0000313" key="3">
    <source>
        <dbReference type="Proteomes" id="UP000092573"/>
    </source>
</evidence>
<dbReference type="Proteomes" id="UP000092573">
    <property type="component" value="Chromosome"/>
</dbReference>
<keyword evidence="3" id="KW-1185">Reference proteome</keyword>
<feature type="region of interest" description="Disordered" evidence="1">
    <location>
        <begin position="1"/>
        <end position="30"/>
    </location>
</feature>
<dbReference type="EMBL" id="CP014167">
    <property type="protein sequence ID" value="ANS75034.1"/>
    <property type="molecule type" value="Genomic_DNA"/>
</dbReference>
<evidence type="ECO:0000313" key="2">
    <source>
        <dbReference type="EMBL" id="ANS75034.1"/>
    </source>
</evidence>
<organism evidence="2 3">
    <name type="scientific">Paenibacillus yonginensis</name>
    <dbReference type="NCBI Taxonomy" id="1462996"/>
    <lineage>
        <taxon>Bacteria</taxon>
        <taxon>Bacillati</taxon>
        <taxon>Bacillota</taxon>
        <taxon>Bacilli</taxon>
        <taxon>Bacillales</taxon>
        <taxon>Paenibacillaceae</taxon>
        <taxon>Paenibacillus</taxon>
    </lineage>
</organism>
<reference evidence="2 3" key="1">
    <citation type="submission" date="2016-01" db="EMBL/GenBank/DDBJ databases">
        <title>Complete Genome Sequence of Paenibacillus yonginensis DCY84, a novel Plant Growth-Promoting Bacteria with Elicitation of Induced Systemic Resistance.</title>
        <authorList>
            <person name="Kim Y.J."/>
            <person name="Yang D.C."/>
            <person name="Sukweenadhi J."/>
        </authorList>
    </citation>
    <scope>NUCLEOTIDE SEQUENCE [LARGE SCALE GENOMIC DNA]</scope>
    <source>
        <strain evidence="2 3">DCY84</strain>
    </source>
</reference>
<accession>A0A1B1N0S0</accession>
<protein>
    <submittedName>
        <fullName evidence="2">Uncharacterized protein</fullName>
    </submittedName>
</protein>
<dbReference type="STRING" id="1462996.AWM70_10815"/>
<sequence length="65" mass="7288">MPCMHDKFNAGFTARRDKRQGRPQAVSGAFLVQPTKNVPLQEGQAWQPLRQTLSAKGCQLSRHVI</sequence>
<dbReference type="KEGG" id="pyg:AWM70_10815"/>
<name>A0A1B1N0S0_9BACL</name>
<evidence type="ECO:0000256" key="1">
    <source>
        <dbReference type="SAM" id="MobiDB-lite"/>
    </source>
</evidence>
<dbReference type="AlphaFoldDB" id="A0A1B1N0S0"/>
<gene>
    <name evidence="2" type="ORF">AWM70_10815</name>
</gene>